<organism evidence="2 3">
    <name type="scientific">Rheinheimera pacifica</name>
    <dbReference type="NCBI Taxonomy" id="173990"/>
    <lineage>
        <taxon>Bacteria</taxon>
        <taxon>Pseudomonadati</taxon>
        <taxon>Pseudomonadota</taxon>
        <taxon>Gammaproteobacteria</taxon>
        <taxon>Chromatiales</taxon>
        <taxon>Chromatiaceae</taxon>
        <taxon>Rheinheimera</taxon>
    </lineage>
</organism>
<evidence type="ECO:0000313" key="3">
    <source>
        <dbReference type="Proteomes" id="UP000199371"/>
    </source>
</evidence>
<protein>
    <submittedName>
        <fullName evidence="2">Uncharacterized protein</fullName>
    </submittedName>
</protein>
<name>A0A1H6JWQ0_9GAMM</name>
<dbReference type="EMBL" id="FNXF01000002">
    <property type="protein sequence ID" value="SEH64444.1"/>
    <property type="molecule type" value="Genomic_DNA"/>
</dbReference>
<dbReference type="AlphaFoldDB" id="A0A1H6JWQ0"/>
<keyword evidence="1" id="KW-0732">Signal</keyword>
<proteinExistence type="predicted"/>
<keyword evidence="3" id="KW-1185">Reference proteome</keyword>
<gene>
    <name evidence="2" type="ORF">SAMN05660691_00591</name>
</gene>
<feature type="chain" id="PRO_5011491087" evidence="1">
    <location>
        <begin position="19"/>
        <end position="135"/>
    </location>
</feature>
<evidence type="ECO:0000256" key="1">
    <source>
        <dbReference type="SAM" id="SignalP"/>
    </source>
</evidence>
<evidence type="ECO:0000313" key="2">
    <source>
        <dbReference type="EMBL" id="SEH64444.1"/>
    </source>
</evidence>
<dbReference type="RefSeq" id="WP_092790063.1">
    <property type="nucleotide sequence ID" value="NZ_FNXF01000002.1"/>
</dbReference>
<accession>A0A1H6JWQ0</accession>
<feature type="signal peptide" evidence="1">
    <location>
        <begin position="1"/>
        <end position="18"/>
    </location>
</feature>
<dbReference type="Proteomes" id="UP000199371">
    <property type="component" value="Unassembled WGS sequence"/>
</dbReference>
<sequence length="135" mass="15927">MKSILMLLFCTVFFNVDAATLNKNDLFVRWIPQNEHFKTISSYMEYKADGEVIFSHGASGENIYRSKMVKEVDDLYIFHFYNPDSTLRFKFVASGWKTETSYIRMLFGILYEYNVIEGKEQIVNGFPLNYLLREN</sequence>
<reference evidence="3" key="1">
    <citation type="submission" date="2016-10" db="EMBL/GenBank/DDBJ databases">
        <authorList>
            <person name="Varghese N."/>
            <person name="Submissions S."/>
        </authorList>
    </citation>
    <scope>NUCLEOTIDE SEQUENCE [LARGE SCALE GENOMIC DNA]</scope>
    <source>
        <strain evidence="3">DSM 17616</strain>
    </source>
</reference>